<name>A0A060Y5E7_ONCMY</name>
<keyword evidence="2" id="KW-0472">Membrane</keyword>
<sequence length="198" mass="20715">MNGIVSVKGTVVKKITFLKISGHQEQRKITAGPSTAGIIGGIIGVVLFLLAIAVAVIILVRKRKQNAMNGDGPPKHKPPPPVKAGSSTEMLNKPVTDSVLTELTETQPFSNVYYETSGEPVTDLDACDDDDDNTVGGGAANGGGPAVLEDSIQYADVDDTLNDEALPPYSDADDHHVDEPPSATVARGESFVSAAMYV</sequence>
<dbReference type="AlphaFoldDB" id="A0A060Y5E7"/>
<dbReference type="PaxDb" id="8022-A0A060Y5E7"/>
<keyword evidence="2" id="KW-1133">Transmembrane helix</keyword>
<dbReference type="EMBL" id="FR907593">
    <property type="protein sequence ID" value="CDQ86966.1"/>
    <property type="molecule type" value="Genomic_DNA"/>
</dbReference>
<evidence type="ECO:0000256" key="2">
    <source>
        <dbReference type="SAM" id="Phobius"/>
    </source>
</evidence>
<organism evidence="3 4">
    <name type="scientific">Oncorhynchus mykiss</name>
    <name type="common">Rainbow trout</name>
    <name type="synonym">Salmo gairdneri</name>
    <dbReference type="NCBI Taxonomy" id="8022"/>
    <lineage>
        <taxon>Eukaryota</taxon>
        <taxon>Metazoa</taxon>
        <taxon>Chordata</taxon>
        <taxon>Craniata</taxon>
        <taxon>Vertebrata</taxon>
        <taxon>Euteleostomi</taxon>
        <taxon>Actinopterygii</taxon>
        <taxon>Neopterygii</taxon>
        <taxon>Teleostei</taxon>
        <taxon>Protacanthopterygii</taxon>
        <taxon>Salmoniformes</taxon>
        <taxon>Salmonidae</taxon>
        <taxon>Salmoninae</taxon>
        <taxon>Oncorhynchus</taxon>
    </lineage>
</organism>
<evidence type="ECO:0000313" key="3">
    <source>
        <dbReference type="EMBL" id="CDQ86966.1"/>
    </source>
</evidence>
<reference evidence="3" key="2">
    <citation type="submission" date="2014-03" db="EMBL/GenBank/DDBJ databases">
        <authorList>
            <person name="Genoscope - CEA"/>
        </authorList>
    </citation>
    <scope>NUCLEOTIDE SEQUENCE</scope>
</reference>
<accession>A0A060Y5E7</accession>
<feature type="region of interest" description="Disordered" evidence="1">
    <location>
        <begin position="66"/>
        <end position="89"/>
    </location>
</feature>
<feature type="region of interest" description="Disordered" evidence="1">
    <location>
        <begin position="160"/>
        <end position="186"/>
    </location>
</feature>
<feature type="transmembrane region" description="Helical" evidence="2">
    <location>
        <begin position="38"/>
        <end position="60"/>
    </location>
</feature>
<reference evidence="3" key="1">
    <citation type="journal article" date="2014" name="Nat. Commun.">
        <title>The rainbow trout genome provides novel insights into evolution after whole-genome duplication in vertebrates.</title>
        <authorList>
            <person name="Berthelot C."/>
            <person name="Brunet F."/>
            <person name="Chalopin D."/>
            <person name="Juanchich A."/>
            <person name="Bernard M."/>
            <person name="Noel B."/>
            <person name="Bento P."/>
            <person name="Da Silva C."/>
            <person name="Labadie K."/>
            <person name="Alberti A."/>
            <person name="Aury J.M."/>
            <person name="Louis A."/>
            <person name="Dehais P."/>
            <person name="Bardou P."/>
            <person name="Montfort J."/>
            <person name="Klopp C."/>
            <person name="Cabau C."/>
            <person name="Gaspin C."/>
            <person name="Thorgaard G.H."/>
            <person name="Boussaha M."/>
            <person name="Quillet E."/>
            <person name="Guyomard R."/>
            <person name="Galiana D."/>
            <person name="Bobe J."/>
            <person name="Volff J.N."/>
            <person name="Genet C."/>
            <person name="Wincker P."/>
            <person name="Jaillon O."/>
            <person name="Roest Crollius H."/>
            <person name="Guiguen Y."/>
        </authorList>
    </citation>
    <scope>NUCLEOTIDE SEQUENCE [LARGE SCALE GENOMIC DNA]</scope>
</reference>
<proteinExistence type="predicted"/>
<gene>
    <name evidence="3" type="ORF">GSONMT00060894001</name>
</gene>
<protein>
    <submittedName>
        <fullName evidence="3">Uncharacterized protein</fullName>
    </submittedName>
</protein>
<evidence type="ECO:0000256" key="1">
    <source>
        <dbReference type="SAM" id="MobiDB-lite"/>
    </source>
</evidence>
<evidence type="ECO:0000313" key="4">
    <source>
        <dbReference type="Proteomes" id="UP000193380"/>
    </source>
</evidence>
<keyword evidence="2" id="KW-0812">Transmembrane</keyword>
<dbReference type="Proteomes" id="UP000193380">
    <property type="component" value="Unassembled WGS sequence"/>
</dbReference>